<organism evidence="2 3">
    <name type="scientific">Caerostris extrusa</name>
    <name type="common">Bark spider</name>
    <name type="synonym">Caerostris bankana</name>
    <dbReference type="NCBI Taxonomy" id="172846"/>
    <lineage>
        <taxon>Eukaryota</taxon>
        <taxon>Metazoa</taxon>
        <taxon>Ecdysozoa</taxon>
        <taxon>Arthropoda</taxon>
        <taxon>Chelicerata</taxon>
        <taxon>Arachnida</taxon>
        <taxon>Araneae</taxon>
        <taxon>Araneomorphae</taxon>
        <taxon>Entelegynae</taxon>
        <taxon>Araneoidea</taxon>
        <taxon>Araneidae</taxon>
        <taxon>Caerostris</taxon>
    </lineage>
</organism>
<comment type="caution">
    <text evidence="2">The sequence shown here is derived from an EMBL/GenBank/DDBJ whole genome shotgun (WGS) entry which is preliminary data.</text>
</comment>
<evidence type="ECO:0000313" key="3">
    <source>
        <dbReference type="Proteomes" id="UP001054945"/>
    </source>
</evidence>
<feature type="region of interest" description="Disordered" evidence="1">
    <location>
        <begin position="61"/>
        <end position="131"/>
    </location>
</feature>
<reference evidence="2 3" key="1">
    <citation type="submission" date="2021-06" db="EMBL/GenBank/DDBJ databases">
        <title>Caerostris extrusa draft genome.</title>
        <authorList>
            <person name="Kono N."/>
            <person name="Arakawa K."/>
        </authorList>
    </citation>
    <scope>NUCLEOTIDE SEQUENCE [LARGE SCALE GENOMIC DNA]</scope>
</reference>
<keyword evidence="3" id="KW-1185">Reference proteome</keyword>
<evidence type="ECO:0000313" key="2">
    <source>
        <dbReference type="EMBL" id="GIY46663.1"/>
    </source>
</evidence>
<feature type="compositionally biased region" description="Basic residues" evidence="1">
    <location>
        <begin position="119"/>
        <end position="131"/>
    </location>
</feature>
<feature type="compositionally biased region" description="Basic and acidic residues" evidence="1">
    <location>
        <begin position="103"/>
        <end position="114"/>
    </location>
</feature>
<feature type="compositionally biased region" description="Basic and acidic residues" evidence="1">
    <location>
        <begin position="69"/>
        <end position="84"/>
    </location>
</feature>
<accession>A0AAV4TJ65</accession>
<dbReference type="Proteomes" id="UP001054945">
    <property type="component" value="Unassembled WGS sequence"/>
</dbReference>
<gene>
    <name evidence="2" type="ORF">CEXT_531041</name>
</gene>
<evidence type="ECO:0000256" key="1">
    <source>
        <dbReference type="SAM" id="MobiDB-lite"/>
    </source>
</evidence>
<protein>
    <submittedName>
        <fullName evidence="2">Uncharacterized protein</fullName>
    </submittedName>
</protein>
<dbReference type="EMBL" id="BPLR01011456">
    <property type="protein sequence ID" value="GIY46663.1"/>
    <property type="molecule type" value="Genomic_DNA"/>
</dbReference>
<sequence>MIVITAILTLEEKNGSSLQNTYRYTVHGGLASTMYCVPISYSRKNLKRNVNVGKVKKATAVGGKVTKPKTTDKIASKPKATEKWPRKRKSGGKAVRPKVTEQGIEKPEIKETKAVKTSNQKKLRKSHQPNL</sequence>
<dbReference type="AlphaFoldDB" id="A0AAV4TJ65"/>
<name>A0AAV4TJ65_CAEEX</name>
<proteinExistence type="predicted"/>